<proteinExistence type="predicted"/>
<sequence>MAWNAPANAAFRSRVAASGPWSSATLHPGTISAVVWEQGSSARQTTAQACLMTLAGPARSRLVVGNWLRGRVARWSFAGAVSADKAPGGSNVKLLADGRVTKIYRR</sequence>
<protein>
    <submittedName>
        <fullName evidence="1">Uncharacterized protein</fullName>
    </submittedName>
</protein>
<name>A0A7M2YX88_9ACTN</name>
<gene>
    <name evidence="1" type="ORF">Gocc_1383</name>
</gene>
<evidence type="ECO:0000313" key="1">
    <source>
        <dbReference type="EMBL" id="RDI74494.1"/>
    </source>
</evidence>
<keyword evidence="2" id="KW-1185">Reference proteome</keyword>
<organism evidence="1 2">
    <name type="scientific">Gaiella occulta</name>
    <dbReference type="NCBI Taxonomy" id="1002870"/>
    <lineage>
        <taxon>Bacteria</taxon>
        <taxon>Bacillati</taxon>
        <taxon>Actinomycetota</taxon>
        <taxon>Thermoleophilia</taxon>
        <taxon>Gaiellales</taxon>
        <taxon>Gaiellaceae</taxon>
        <taxon>Gaiella</taxon>
    </lineage>
</organism>
<dbReference type="EMBL" id="QQZY01000003">
    <property type="protein sequence ID" value="RDI74494.1"/>
    <property type="molecule type" value="Genomic_DNA"/>
</dbReference>
<comment type="caution">
    <text evidence="1">The sequence shown here is derived from an EMBL/GenBank/DDBJ whole genome shotgun (WGS) entry which is preliminary data.</text>
</comment>
<reference evidence="1 2" key="1">
    <citation type="submission" date="2018-07" db="EMBL/GenBank/DDBJ databases">
        <title>High-quality-draft genome sequence of Gaiella occulta.</title>
        <authorList>
            <person name="Severino R."/>
            <person name="Froufe H.J.C."/>
            <person name="Rainey F.A."/>
            <person name="Barroso C."/>
            <person name="Albuquerque L."/>
            <person name="Lobo-Da-Cunha A."/>
            <person name="Da Costa M.S."/>
            <person name="Egas C."/>
        </authorList>
    </citation>
    <scope>NUCLEOTIDE SEQUENCE [LARGE SCALE GENOMIC DNA]</scope>
    <source>
        <strain evidence="1 2">F2-233</strain>
    </source>
</reference>
<accession>A0A7M2YX88</accession>
<evidence type="ECO:0000313" key="2">
    <source>
        <dbReference type="Proteomes" id="UP000254134"/>
    </source>
</evidence>
<dbReference type="AlphaFoldDB" id="A0A7M2YX88"/>
<reference evidence="2" key="2">
    <citation type="journal article" date="2019" name="MicrobiologyOpen">
        <title>High-quality draft genome sequence of Gaiella occulta isolated from a 150 meter deep mineral water borehole and comparison with the genome sequences of other deep-branching lineages of the phylum Actinobacteria.</title>
        <authorList>
            <person name="Severino R."/>
            <person name="Froufe H.J.C."/>
            <person name="Barroso C."/>
            <person name="Albuquerque L."/>
            <person name="Lobo-da-Cunha A."/>
            <person name="da Costa M.S."/>
            <person name="Egas C."/>
        </authorList>
    </citation>
    <scope>NUCLEOTIDE SEQUENCE [LARGE SCALE GENOMIC DNA]</scope>
    <source>
        <strain evidence="2">F2-233</strain>
    </source>
</reference>
<dbReference type="Proteomes" id="UP000254134">
    <property type="component" value="Unassembled WGS sequence"/>
</dbReference>